<sequence>MNIIEVYASLAAWSILYMVIHEMLHYASARLLGYRVHMYIASDGILPSLSVRVHGDPQGFRRVVILYSPYLFNIAAIVTASTLPLKLIALFTLPNILLEENRNKMLTSMAAAIGIITAIALASSGPQIVN</sequence>
<gene>
    <name evidence="2" type="ORF">EYH50_00960</name>
</gene>
<keyword evidence="1" id="KW-1133">Transmembrane helix</keyword>
<accession>A0A832ZSF7</accession>
<evidence type="ECO:0000256" key="1">
    <source>
        <dbReference type="SAM" id="Phobius"/>
    </source>
</evidence>
<evidence type="ECO:0008006" key="4">
    <source>
        <dbReference type="Google" id="ProtNLM"/>
    </source>
</evidence>
<name>A0A832ZSF7_9CREN</name>
<feature type="transmembrane region" description="Helical" evidence="1">
    <location>
        <begin position="6"/>
        <end position="24"/>
    </location>
</feature>
<reference evidence="2" key="1">
    <citation type="journal article" date="2020" name="ISME J.">
        <title>Gammaproteobacteria mediating utilization of methyl-, sulfur- and petroleum organic compounds in deep ocean hydrothermal plumes.</title>
        <authorList>
            <person name="Zhou Z."/>
            <person name="Liu Y."/>
            <person name="Pan J."/>
            <person name="Cron B.R."/>
            <person name="Toner B.M."/>
            <person name="Anantharaman K."/>
            <person name="Breier J.A."/>
            <person name="Dick G.J."/>
            <person name="Li M."/>
        </authorList>
    </citation>
    <scope>NUCLEOTIDE SEQUENCE</scope>
    <source>
        <strain evidence="2">SZUA-1523</strain>
    </source>
</reference>
<feature type="transmembrane region" description="Helical" evidence="1">
    <location>
        <begin position="70"/>
        <end position="93"/>
    </location>
</feature>
<keyword evidence="1" id="KW-0472">Membrane</keyword>
<feature type="transmembrane region" description="Helical" evidence="1">
    <location>
        <begin position="105"/>
        <end position="124"/>
    </location>
</feature>
<organism evidence="2 3">
    <name type="scientific">Pyrodictium delaneyi</name>
    <dbReference type="NCBI Taxonomy" id="1273541"/>
    <lineage>
        <taxon>Archaea</taxon>
        <taxon>Thermoproteota</taxon>
        <taxon>Thermoprotei</taxon>
        <taxon>Desulfurococcales</taxon>
        <taxon>Pyrodictiaceae</taxon>
        <taxon>Pyrodictium</taxon>
    </lineage>
</organism>
<keyword evidence="1" id="KW-0812">Transmembrane</keyword>
<proteinExistence type="predicted"/>
<comment type="caution">
    <text evidence="2">The sequence shown here is derived from an EMBL/GenBank/DDBJ whole genome shotgun (WGS) entry which is preliminary data.</text>
</comment>
<dbReference type="AlphaFoldDB" id="A0A832ZSF7"/>
<protein>
    <recommendedName>
        <fullName evidence="4">Peptidase M50 domain-containing protein</fullName>
    </recommendedName>
</protein>
<evidence type="ECO:0000313" key="2">
    <source>
        <dbReference type="EMBL" id="HIQ23601.1"/>
    </source>
</evidence>
<dbReference type="EMBL" id="DQVR01000026">
    <property type="protein sequence ID" value="HIQ23601.1"/>
    <property type="molecule type" value="Genomic_DNA"/>
</dbReference>
<dbReference type="Proteomes" id="UP000600071">
    <property type="component" value="Unassembled WGS sequence"/>
</dbReference>
<evidence type="ECO:0000313" key="3">
    <source>
        <dbReference type="Proteomes" id="UP000600071"/>
    </source>
</evidence>